<evidence type="ECO:0000313" key="3">
    <source>
        <dbReference type="Proteomes" id="UP000266861"/>
    </source>
</evidence>
<dbReference type="PROSITE" id="PS51886">
    <property type="entry name" value="TLDC"/>
    <property type="match status" value="1"/>
</dbReference>
<name>A0A397I285_9GLOM</name>
<dbReference type="Pfam" id="PF07534">
    <property type="entry name" value="TLD"/>
    <property type="match status" value="1"/>
</dbReference>
<dbReference type="OrthoDB" id="25620at2759"/>
<organism evidence="2 3">
    <name type="scientific">Diversispora epigaea</name>
    <dbReference type="NCBI Taxonomy" id="1348612"/>
    <lineage>
        <taxon>Eukaryota</taxon>
        <taxon>Fungi</taxon>
        <taxon>Fungi incertae sedis</taxon>
        <taxon>Mucoromycota</taxon>
        <taxon>Glomeromycotina</taxon>
        <taxon>Glomeromycetes</taxon>
        <taxon>Diversisporales</taxon>
        <taxon>Diversisporaceae</taxon>
        <taxon>Diversispora</taxon>
    </lineage>
</organism>
<keyword evidence="3" id="KW-1185">Reference proteome</keyword>
<protein>
    <recommendedName>
        <fullName evidence="1">TLDc domain-containing protein</fullName>
    </recommendedName>
</protein>
<dbReference type="AlphaFoldDB" id="A0A397I285"/>
<accession>A0A397I285</accession>
<comment type="caution">
    <text evidence="2">The sequence shown here is derived from an EMBL/GenBank/DDBJ whole genome shotgun (WGS) entry which is preliminary data.</text>
</comment>
<gene>
    <name evidence="2" type="ORF">Glove_290g93</name>
</gene>
<dbReference type="InterPro" id="IPR006571">
    <property type="entry name" value="TLDc_dom"/>
</dbReference>
<feature type="domain" description="TLDc" evidence="1">
    <location>
        <begin position="34"/>
        <end position="217"/>
    </location>
</feature>
<evidence type="ECO:0000259" key="1">
    <source>
        <dbReference type="PROSITE" id="PS51886"/>
    </source>
</evidence>
<sequence>MKNFSPHMYISRADTIILVKELPILTEQTKPLSTIITYEHVAEISSWIDRKSSTYSSTNAPCEFQLILRESINEFAPKTFWDICNGHASTVVIMEVKGTNEILGGYNPLIWDANIAGYNNRWEKTDDSFIFSLKNGNIQNSILSRVKFSDNTILNICKNYQHNNDPRFGYDLYMHSPSSNFTLDNNSVYNNNGHYEKPIRTTTDNFPIVDYKVFKIIRNFDPR</sequence>
<proteinExistence type="predicted"/>
<dbReference type="EMBL" id="PQFF01000264">
    <property type="protein sequence ID" value="RHZ69107.1"/>
    <property type="molecule type" value="Genomic_DNA"/>
</dbReference>
<dbReference type="Proteomes" id="UP000266861">
    <property type="component" value="Unassembled WGS sequence"/>
</dbReference>
<reference evidence="2 3" key="1">
    <citation type="submission" date="2018-08" db="EMBL/GenBank/DDBJ databases">
        <title>Genome and evolution of the arbuscular mycorrhizal fungus Diversispora epigaea (formerly Glomus versiforme) and its bacterial endosymbionts.</title>
        <authorList>
            <person name="Sun X."/>
            <person name="Fei Z."/>
            <person name="Harrison M."/>
        </authorList>
    </citation>
    <scope>NUCLEOTIDE SEQUENCE [LARGE SCALE GENOMIC DNA]</scope>
    <source>
        <strain evidence="2 3">IT104</strain>
    </source>
</reference>
<evidence type="ECO:0000313" key="2">
    <source>
        <dbReference type="EMBL" id="RHZ69107.1"/>
    </source>
</evidence>